<dbReference type="Pfam" id="PF02082">
    <property type="entry name" value="Rrf2"/>
    <property type="match status" value="1"/>
</dbReference>
<proteinExistence type="predicted"/>
<dbReference type="InterPro" id="IPR000944">
    <property type="entry name" value="Tscrpt_reg_Rrf2"/>
</dbReference>
<dbReference type="InterPro" id="IPR036388">
    <property type="entry name" value="WH-like_DNA-bd_sf"/>
</dbReference>
<dbReference type="PROSITE" id="PS51197">
    <property type="entry name" value="HTH_RRF2_2"/>
    <property type="match status" value="1"/>
</dbReference>
<protein>
    <submittedName>
        <fullName evidence="1">Rrf2 family transcriptional regulator</fullName>
    </submittedName>
</protein>
<sequence length="144" mass="15352">MNSQYAVAVHVLSLISSYPEHASSAEIAASVGTNPVVIRNVTGLLRRAGLLSTQRGVAGAALTRPAAQITLLDVYRAVNGQDSVFRLHEHPHPRCPVGANIQATLEQRFGEAQAAMERELARTTLADVLSDLAARAGCFFLTSM</sequence>
<name>A0ABV7Z6R9_9DEIO</name>
<dbReference type="InterPro" id="IPR036390">
    <property type="entry name" value="WH_DNA-bd_sf"/>
</dbReference>
<keyword evidence="2" id="KW-1185">Reference proteome</keyword>
<dbReference type="SUPFAM" id="SSF46785">
    <property type="entry name" value="Winged helix' DNA-binding domain"/>
    <property type="match status" value="1"/>
</dbReference>
<dbReference type="PANTHER" id="PTHR33221:SF15">
    <property type="entry name" value="HTH-TYPE TRANSCRIPTIONAL REGULATOR YWGB-RELATED"/>
    <property type="match status" value="1"/>
</dbReference>
<dbReference type="PANTHER" id="PTHR33221">
    <property type="entry name" value="WINGED HELIX-TURN-HELIX TRANSCRIPTIONAL REGULATOR, RRF2 FAMILY"/>
    <property type="match status" value="1"/>
</dbReference>
<evidence type="ECO:0000313" key="1">
    <source>
        <dbReference type="EMBL" id="MFC3831941.1"/>
    </source>
</evidence>
<dbReference type="Gene3D" id="1.10.10.10">
    <property type="entry name" value="Winged helix-like DNA-binding domain superfamily/Winged helix DNA-binding domain"/>
    <property type="match status" value="1"/>
</dbReference>
<organism evidence="1 2">
    <name type="scientific">Deinococcus rufus</name>
    <dbReference type="NCBI Taxonomy" id="2136097"/>
    <lineage>
        <taxon>Bacteria</taxon>
        <taxon>Thermotogati</taxon>
        <taxon>Deinococcota</taxon>
        <taxon>Deinococci</taxon>
        <taxon>Deinococcales</taxon>
        <taxon>Deinococcaceae</taxon>
        <taxon>Deinococcus</taxon>
    </lineage>
</organism>
<evidence type="ECO:0000313" key="2">
    <source>
        <dbReference type="Proteomes" id="UP001595803"/>
    </source>
</evidence>
<dbReference type="RefSeq" id="WP_322472823.1">
    <property type="nucleotide sequence ID" value="NZ_JBHRZG010000003.1"/>
</dbReference>
<accession>A0ABV7Z6R9</accession>
<gene>
    <name evidence="1" type="ORF">ACFOSB_03640</name>
</gene>
<dbReference type="Proteomes" id="UP001595803">
    <property type="component" value="Unassembled WGS sequence"/>
</dbReference>
<reference evidence="2" key="1">
    <citation type="journal article" date="2019" name="Int. J. Syst. Evol. Microbiol.">
        <title>The Global Catalogue of Microorganisms (GCM) 10K type strain sequencing project: providing services to taxonomists for standard genome sequencing and annotation.</title>
        <authorList>
            <consortium name="The Broad Institute Genomics Platform"/>
            <consortium name="The Broad Institute Genome Sequencing Center for Infectious Disease"/>
            <person name="Wu L."/>
            <person name="Ma J."/>
        </authorList>
    </citation>
    <scope>NUCLEOTIDE SEQUENCE [LARGE SCALE GENOMIC DNA]</scope>
    <source>
        <strain evidence="2">CCTCC AB 2017081</strain>
    </source>
</reference>
<comment type="caution">
    <text evidence="1">The sequence shown here is derived from an EMBL/GenBank/DDBJ whole genome shotgun (WGS) entry which is preliminary data.</text>
</comment>
<dbReference type="EMBL" id="JBHRZG010000003">
    <property type="protein sequence ID" value="MFC3831941.1"/>
    <property type="molecule type" value="Genomic_DNA"/>
</dbReference>